<dbReference type="EMBL" id="MFSQ01000123">
    <property type="protein sequence ID" value="OGI38457.1"/>
    <property type="molecule type" value="Genomic_DNA"/>
</dbReference>
<protein>
    <recommendedName>
        <fullName evidence="3">DUF1800 domain-containing protein</fullName>
    </recommendedName>
</protein>
<comment type="caution">
    <text evidence="1">The sequence shown here is derived from an EMBL/GenBank/DDBJ whole genome shotgun (WGS) entry which is preliminary data.</text>
</comment>
<accession>A0A1F6SZV7</accession>
<dbReference type="InterPro" id="IPR014917">
    <property type="entry name" value="DUF1800"/>
</dbReference>
<sequence>MLIGLLLPGVVASAAPLDESRRPAHVLNRLAFGPTTTDLERVKTLGVEGYIAEQLDPALITPSAALDQNLVRLTTLNLSVVALYLEYGPTVRGRGQKPDRKVVRETRQRARVILDEASTARLRRAIESPRQLEEVMVDFWFNHFNVFANKGLDHLWIGAYEREAIRPHVFGRFRDLLGATARHPAMLFYLDNWQNTAPGSPGARGRFKGLNENYARELMELHTLGVNGGYTQQDIISLARIFTGWGFVLPRARARGSQGGFRFDAARHDASEKVFLGRTIRGAGIEEGEQALDMLARHPSTARHIAYKLAQYFVADEPPATLVERLAGRFRDTDGDIRAVLKDLFASPEFWDERYFGAKFKTPYHYVVSAVRASGVSVENHRPLRGALFHQGMPLYLCQTPDGYKNTEAAWLNPDAMMRRLSFAAALGSGRLSLGGKTALRSGGPDIAAKPLDAYRLMRLAANHYSENTRTTIAEAAPALKAALILGSPEFMRR</sequence>
<proteinExistence type="predicted"/>
<dbReference type="STRING" id="1817756.A2140_09405"/>
<evidence type="ECO:0000313" key="1">
    <source>
        <dbReference type="EMBL" id="OGI38457.1"/>
    </source>
</evidence>
<name>A0A1F6SZV7_9PROT</name>
<dbReference type="AlphaFoldDB" id="A0A1F6SZV7"/>
<reference evidence="1 2" key="1">
    <citation type="journal article" date="2016" name="Nat. Commun.">
        <title>Thousands of microbial genomes shed light on interconnected biogeochemical processes in an aquifer system.</title>
        <authorList>
            <person name="Anantharaman K."/>
            <person name="Brown C.T."/>
            <person name="Hug L.A."/>
            <person name="Sharon I."/>
            <person name="Castelle C.J."/>
            <person name="Probst A.J."/>
            <person name="Thomas B.C."/>
            <person name="Singh A."/>
            <person name="Wilkins M.J."/>
            <person name="Karaoz U."/>
            <person name="Brodie E.L."/>
            <person name="Williams K.H."/>
            <person name="Hubbard S.S."/>
            <person name="Banfield J.F."/>
        </authorList>
    </citation>
    <scope>NUCLEOTIDE SEQUENCE [LARGE SCALE GENOMIC DNA]</scope>
</reference>
<dbReference type="Proteomes" id="UP000178379">
    <property type="component" value="Unassembled WGS sequence"/>
</dbReference>
<organism evidence="1 2">
    <name type="scientific">Candidatus Muproteobacteria bacterium RBG_16_62_13</name>
    <dbReference type="NCBI Taxonomy" id="1817756"/>
    <lineage>
        <taxon>Bacteria</taxon>
        <taxon>Pseudomonadati</taxon>
        <taxon>Pseudomonadota</taxon>
        <taxon>Candidatus Muproteobacteria</taxon>
    </lineage>
</organism>
<evidence type="ECO:0000313" key="2">
    <source>
        <dbReference type="Proteomes" id="UP000178379"/>
    </source>
</evidence>
<dbReference type="Pfam" id="PF08811">
    <property type="entry name" value="DUF1800"/>
    <property type="match status" value="1"/>
</dbReference>
<evidence type="ECO:0008006" key="3">
    <source>
        <dbReference type="Google" id="ProtNLM"/>
    </source>
</evidence>
<gene>
    <name evidence="1" type="ORF">A2140_09405</name>
</gene>